<feature type="compositionally biased region" description="Basic residues" evidence="1">
    <location>
        <begin position="97"/>
        <end position="106"/>
    </location>
</feature>
<dbReference type="GO" id="GO:0006368">
    <property type="term" value="P:transcription elongation by RNA polymerase II"/>
    <property type="evidence" value="ECO:0007669"/>
    <property type="project" value="InterPro"/>
</dbReference>
<dbReference type="AlphaFoldDB" id="A0A1A9UNE8"/>
<protein>
    <recommendedName>
        <fullName evidence="4">Another transcription unit protein</fullName>
    </recommendedName>
</protein>
<feature type="compositionally biased region" description="Polar residues" evidence="1">
    <location>
        <begin position="675"/>
        <end position="685"/>
    </location>
</feature>
<feature type="compositionally biased region" description="Basic and acidic residues" evidence="1">
    <location>
        <begin position="223"/>
        <end position="235"/>
    </location>
</feature>
<feature type="compositionally biased region" description="Basic residues" evidence="1">
    <location>
        <begin position="192"/>
        <end position="206"/>
    </location>
</feature>
<feature type="compositionally biased region" description="Basic residues" evidence="1">
    <location>
        <begin position="553"/>
        <end position="564"/>
    </location>
</feature>
<dbReference type="Pfam" id="PF04004">
    <property type="entry name" value="Leo1"/>
    <property type="match status" value="1"/>
</dbReference>
<feature type="compositionally biased region" description="Acidic residues" evidence="1">
    <location>
        <begin position="285"/>
        <end position="298"/>
    </location>
</feature>
<dbReference type="Proteomes" id="UP000078200">
    <property type="component" value="Unassembled WGS sequence"/>
</dbReference>
<dbReference type="EnsemblMetazoa" id="GAUT010294-RA">
    <property type="protein sequence ID" value="GAUT010294-PA"/>
    <property type="gene ID" value="GAUT010294"/>
</dbReference>
<evidence type="ECO:0008006" key="4">
    <source>
        <dbReference type="Google" id="ProtNLM"/>
    </source>
</evidence>
<dbReference type="GO" id="GO:0016593">
    <property type="term" value="C:Cdc73/Paf1 complex"/>
    <property type="evidence" value="ECO:0007669"/>
    <property type="project" value="InterPro"/>
</dbReference>
<evidence type="ECO:0000313" key="2">
    <source>
        <dbReference type="EnsemblMetazoa" id="GAUT010294-PA"/>
    </source>
</evidence>
<dbReference type="InterPro" id="IPR007149">
    <property type="entry name" value="Leo1"/>
</dbReference>
<reference evidence="2" key="1">
    <citation type="submission" date="2020-05" db="UniProtKB">
        <authorList>
            <consortium name="EnsemblMetazoa"/>
        </authorList>
    </citation>
    <scope>IDENTIFICATION</scope>
    <source>
        <strain evidence="2">TTRI</strain>
    </source>
</reference>
<dbReference type="PANTHER" id="PTHR23146:SF0">
    <property type="entry name" value="RNA POLYMERASE-ASSOCIATED PROTEIN LEO1"/>
    <property type="match status" value="1"/>
</dbReference>
<feature type="compositionally biased region" description="Basic residues" evidence="1">
    <location>
        <begin position="321"/>
        <end position="339"/>
    </location>
</feature>
<feature type="compositionally biased region" description="Basic and acidic residues" evidence="1">
    <location>
        <begin position="627"/>
        <end position="667"/>
    </location>
</feature>
<dbReference type="PANTHER" id="PTHR23146">
    <property type="entry name" value="LEO1 PROTEIN"/>
    <property type="match status" value="1"/>
</dbReference>
<sequence>MVSQNSDNESGSASESESRSSGSRSSSRSRSNSSQRGQTPGRAASSPGSRKSGSGSNRSNSGSPSGSDRSRSPSVSRSGSPRSSRSRSRSAASRHSANGHRSRSHSRSGTPQSNRSGSAGSQRSRRTSSRTPIGSPKSNANGHPNEDSRSRSPNLQIDDRADSRSRSHSGSRSKSASLHKSRSRSGSVKSHSASRSRSHSKARSRSISRSVSRSRSATPHSHSGSESRCDFGENTKKKRKTVLSGSEDGEDEENKKNKKARIFDSESENEADKSAVKIDAQDIFGDADDISLSEDEGEENKKKSISGSEHGSPKSRSSSRASKRSRSRSMSRSRSRSRSHSGERVEAQQREDEPEPIPETRIDVEIPRIVTDLGREIHFVKLPNFLSVETRPFDPETYEDEIDEEETMDEEGRQRIKLKVSNTIRWREYMNNSGKMIKESNARFVRWSDGSMSLHLGNEIFDVYRQPLHGDHNHMFIRQGTGLQGQAVFRTKLTFRPHSTESFTHKKMTMSLADRSQKVSGIKILTQVGKDPTADRLYNLKKEEEKLRQAMRNQHKPQVKKKKSGHETHSGVAHSYNHDEGSDEENAISLSAIKNKYKKTTTALPSNAENNKASAIYSSDDDEGSDFEGRRSKKGADKTKVVKALRDSDSESEDGAEKLSQTERSESGDDYGDANKSSAAASEDE</sequence>
<evidence type="ECO:0000256" key="1">
    <source>
        <dbReference type="SAM" id="MobiDB-lite"/>
    </source>
</evidence>
<feature type="region of interest" description="Disordered" evidence="1">
    <location>
        <begin position="1"/>
        <end position="360"/>
    </location>
</feature>
<feature type="compositionally biased region" description="Basic residues" evidence="1">
    <location>
        <begin position="166"/>
        <end position="183"/>
    </location>
</feature>
<dbReference type="VEuPathDB" id="VectorBase:GAUT010294"/>
<feature type="compositionally biased region" description="Low complexity" evidence="1">
    <location>
        <begin position="107"/>
        <end position="122"/>
    </location>
</feature>
<feature type="compositionally biased region" description="Basic and acidic residues" evidence="1">
    <location>
        <begin position="340"/>
        <end position="351"/>
    </location>
</feature>
<feature type="region of interest" description="Disordered" evidence="1">
    <location>
        <begin position="604"/>
        <end position="685"/>
    </location>
</feature>
<accession>A0A1A9UNE8</accession>
<dbReference type="GO" id="GO:0032968">
    <property type="term" value="P:positive regulation of transcription elongation by RNA polymerase II"/>
    <property type="evidence" value="ECO:0007669"/>
    <property type="project" value="TreeGrafter"/>
</dbReference>
<feature type="compositionally biased region" description="Low complexity" evidence="1">
    <location>
        <begin position="207"/>
        <end position="216"/>
    </location>
</feature>
<name>A0A1A9UNE8_GLOAU</name>
<dbReference type="GO" id="GO:1990269">
    <property type="term" value="F:RNA polymerase II C-terminal domain phosphoserine binding"/>
    <property type="evidence" value="ECO:0007669"/>
    <property type="project" value="TreeGrafter"/>
</dbReference>
<feature type="compositionally biased region" description="Basic and acidic residues" evidence="1">
    <location>
        <begin position="270"/>
        <end position="280"/>
    </location>
</feature>
<proteinExistence type="predicted"/>
<evidence type="ECO:0000313" key="3">
    <source>
        <dbReference type="Proteomes" id="UP000078200"/>
    </source>
</evidence>
<feature type="compositionally biased region" description="Polar residues" evidence="1">
    <location>
        <begin position="604"/>
        <end position="617"/>
    </location>
</feature>
<dbReference type="STRING" id="7395.A0A1A9UNE8"/>
<organism evidence="2 3">
    <name type="scientific">Glossina austeni</name>
    <name type="common">Savannah tsetse fly</name>
    <dbReference type="NCBI Taxonomy" id="7395"/>
    <lineage>
        <taxon>Eukaryota</taxon>
        <taxon>Metazoa</taxon>
        <taxon>Ecdysozoa</taxon>
        <taxon>Arthropoda</taxon>
        <taxon>Hexapoda</taxon>
        <taxon>Insecta</taxon>
        <taxon>Pterygota</taxon>
        <taxon>Neoptera</taxon>
        <taxon>Endopterygota</taxon>
        <taxon>Diptera</taxon>
        <taxon>Brachycera</taxon>
        <taxon>Muscomorpha</taxon>
        <taxon>Hippoboscoidea</taxon>
        <taxon>Glossinidae</taxon>
        <taxon>Glossina</taxon>
    </lineage>
</organism>
<feature type="region of interest" description="Disordered" evidence="1">
    <location>
        <begin position="548"/>
        <end position="583"/>
    </location>
</feature>
<keyword evidence="3" id="KW-1185">Reference proteome</keyword>
<feature type="compositionally biased region" description="Low complexity" evidence="1">
    <location>
        <begin position="306"/>
        <end position="320"/>
    </location>
</feature>
<feature type="compositionally biased region" description="Low complexity" evidence="1">
    <location>
        <begin position="1"/>
        <end position="96"/>
    </location>
</feature>